<dbReference type="EMBL" id="BEZZ01000038">
    <property type="protein sequence ID" value="GCC23772.1"/>
    <property type="molecule type" value="Genomic_DNA"/>
</dbReference>
<evidence type="ECO:0000313" key="2">
    <source>
        <dbReference type="EMBL" id="GCC23772.1"/>
    </source>
</evidence>
<dbReference type="Proteomes" id="UP000287033">
    <property type="component" value="Unassembled WGS sequence"/>
</dbReference>
<reference evidence="2 3" key="1">
    <citation type="journal article" date="2018" name="Nat. Ecol. Evol.">
        <title>Shark genomes provide insights into elasmobranch evolution and the origin of vertebrates.</title>
        <authorList>
            <person name="Hara Y"/>
            <person name="Yamaguchi K"/>
            <person name="Onimaru K"/>
            <person name="Kadota M"/>
            <person name="Koyanagi M"/>
            <person name="Keeley SD"/>
            <person name="Tatsumi K"/>
            <person name="Tanaka K"/>
            <person name="Motone F"/>
            <person name="Kageyama Y"/>
            <person name="Nozu R"/>
            <person name="Adachi N"/>
            <person name="Nishimura O"/>
            <person name="Nakagawa R"/>
            <person name="Tanegashima C"/>
            <person name="Kiyatake I"/>
            <person name="Matsumoto R"/>
            <person name="Murakumo K"/>
            <person name="Nishida K"/>
            <person name="Terakita A"/>
            <person name="Kuratani S"/>
            <person name="Sato K"/>
            <person name="Hyodo S Kuraku.S."/>
        </authorList>
    </citation>
    <scope>NUCLEOTIDE SEQUENCE [LARGE SCALE GENOMIC DNA]</scope>
</reference>
<keyword evidence="3" id="KW-1185">Reference proteome</keyword>
<gene>
    <name evidence="2" type="ORF">chiPu_0002170</name>
</gene>
<evidence type="ECO:0000256" key="1">
    <source>
        <dbReference type="SAM" id="Phobius"/>
    </source>
</evidence>
<organism evidence="2 3">
    <name type="scientific">Chiloscyllium punctatum</name>
    <name type="common">Brownbanded bambooshark</name>
    <name type="synonym">Hemiscyllium punctatum</name>
    <dbReference type="NCBI Taxonomy" id="137246"/>
    <lineage>
        <taxon>Eukaryota</taxon>
        <taxon>Metazoa</taxon>
        <taxon>Chordata</taxon>
        <taxon>Craniata</taxon>
        <taxon>Vertebrata</taxon>
        <taxon>Chondrichthyes</taxon>
        <taxon>Elasmobranchii</taxon>
        <taxon>Galeomorphii</taxon>
        <taxon>Galeoidea</taxon>
        <taxon>Orectolobiformes</taxon>
        <taxon>Hemiscylliidae</taxon>
        <taxon>Chiloscyllium</taxon>
    </lineage>
</organism>
<accession>A0A401S044</accession>
<proteinExistence type="predicted"/>
<keyword evidence="1" id="KW-0472">Membrane</keyword>
<keyword evidence="1" id="KW-1133">Transmembrane helix</keyword>
<evidence type="ECO:0000313" key="3">
    <source>
        <dbReference type="Proteomes" id="UP000287033"/>
    </source>
</evidence>
<dbReference type="AlphaFoldDB" id="A0A401S044"/>
<comment type="caution">
    <text evidence="2">The sequence shown here is derived from an EMBL/GenBank/DDBJ whole genome shotgun (WGS) entry which is preliminary data.</text>
</comment>
<feature type="transmembrane region" description="Helical" evidence="1">
    <location>
        <begin position="63"/>
        <end position="81"/>
    </location>
</feature>
<sequence>MRSKVRSQSTLENVQILKSLEDLIKLLKNSTLLSDEHRERETAQKTEHKQATKLIQVNGTQGVFFFCLSALVYLFLIKGASGRQDLGLMSHLRGDISDAPSMAL</sequence>
<name>A0A401S044_CHIPU</name>
<protein>
    <submittedName>
        <fullName evidence="2">Uncharacterized protein</fullName>
    </submittedName>
</protein>
<keyword evidence="1" id="KW-0812">Transmembrane</keyword>